<dbReference type="PANTHER" id="PTHR34227">
    <property type="entry name" value="CHAPERONE PROTEIN YCDY"/>
    <property type="match status" value="1"/>
</dbReference>
<dbReference type="PANTHER" id="PTHR34227:SF1">
    <property type="entry name" value="DIMETHYL SULFOXIDE REDUCTASE CHAPERONE-RELATED"/>
    <property type="match status" value="1"/>
</dbReference>
<gene>
    <name evidence="2" type="ORF">BLITH_1121</name>
</gene>
<evidence type="ECO:0000313" key="2">
    <source>
        <dbReference type="EMBL" id="PTQ52154.1"/>
    </source>
</evidence>
<dbReference type="Pfam" id="PF02613">
    <property type="entry name" value="Nitrate_red_del"/>
    <property type="match status" value="1"/>
</dbReference>
<dbReference type="Proteomes" id="UP000244016">
    <property type="component" value="Unassembled WGS sequence"/>
</dbReference>
<dbReference type="SUPFAM" id="SSF89155">
    <property type="entry name" value="TorD-like"/>
    <property type="match status" value="1"/>
</dbReference>
<dbReference type="AlphaFoldDB" id="A0A2T5G7I9"/>
<evidence type="ECO:0000256" key="1">
    <source>
        <dbReference type="ARBA" id="ARBA00023186"/>
    </source>
</evidence>
<evidence type="ECO:0000313" key="3">
    <source>
        <dbReference type="Proteomes" id="UP000244016"/>
    </source>
</evidence>
<protein>
    <recommendedName>
        <fullName evidence="4">TorA maturation chaperone TorD</fullName>
    </recommendedName>
</protein>
<keyword evidence="1" id="KW-0143">Chaperone</keyword>
<dbReference type="EMBL" id="PEBW01000003">
    <property type="protein sequence ID" value="PTQ52154.1"/>
    <property type="molecule type" value="Genomic_DNA"/>
</dbReference>
<proteinExistence type="predicted"/>
<comment type="caution">
    <text evidence="2">The sequence shown here is derived from an EMBL/GenBank/DDBJ whole genome shotgun (WGS) entry which is preliminary data.</text>
</comment>
<organism evidence="2 3">
    <name type="scientific">Brockia lithotrophica</name>
    <dbReference type="NCBI Taxonomy" id="933949"/>
    <lineage>
        <taxon>Bacteria</taxon>
        <taxon>Bacillati</taxon>
        <taxon>Bacillota</taxon>
        <taxon>Bacilli</taxon>
        <taxon>Bacillales</taxon>
        <taxon>Bacillales Family X. Incertae Sedis</taxon>
        <taxon>Brockia</taxon>
    </lineage>
</organism>
<name>A0A2T5G7I9_9BACL</name>
<dbReference type="InterPro" id="IPR020945">
    <property type="entry name" value="DMSO/NO3_reduct_chaperone"/>
</dbReference>
<dbReference type="Gene3D" id="1.10.3480.10">
    <property type="entry name" value="TorD-like"/>
    <property type="match status" value="1"/>
</dbReference>
<reference evidence="2 3" key="1">
    <citation type="submission" date="2017-08" db="EMBL/GenBank/DDBJ databases">
        <title>Burning lignite coal seam in the remote Altai Mountains harbors a hydrogen-driven thermophilic microbial community.</title>
        <authorList>
            <person name="Kadnikov V.V."/>
            <person name="Mardanov A.V."/>
            <person name="Ivasenko D."/>
            <person name="Beletsky A.V."/>
            <person name="Karnachuk O.V."/>
            <person name="Ravin N.V."/>
        </authorList>
    </citation>
    <scope>NUCLEOTIDE SEQUENCE [LARGE SCALE GENOMIC DNA]</scope>
    <source>
        <strain evidence="2">AL31</strain>
    </source>
</reference>
<evidence type="ECO:0008006" key="4">
    <source>
        <dbReference type="Google" id="ProtNLM"/>
    </source>
</evidence>
<dbReference type="InterPro" id="IPR050289">
    <property type="entry name" value="TorD/DmsD_chaperones"/>
</dbReference>
<dbReference type="InterPro" id="IPR036411">
    <property type="entry name" value="TorD-like_sf"/>
</dbReference>
<sequence>MDDRSRSAKAELYRFFAEFFKPPEEGFYREFTSPRFPEELARWFAEAGYAVTASAPNLRELWPSFEEFAEDYRRAISGTIHPYAPPVESIYKPWTEDPGAEVPMAGQKGYLYGDPAVHMRHLYDELGIALSPEYASMPDHLTLELEFLAFLFEAGEAEAARLFIREHLDWLGEFRAELETTPRGERYARIVAWLEELLRQEPEPENPPAGEKKGG</sequence>
<accession>A0A2T5G7I9</accession>